<protein>
    <submittedName>
        <fullName evidence="8">Chromate transporter</fullName>
    </submittedName>
</protein>
<dbReference type="PANTHER" id="PTHR43663">
    <property type="entry name" value="CHROMATE TRANSPORT PROTEIN-RELATED"/>
    <property type="match status" value="1"/>
</dbReference>
<proteinExistence type="inferred from homology"/>
<accession>A0A7V7FZB7</accession>
<dbReference type="InterPro" id="IPR003370">
    <property type="entry name" value="Chromate_transpt"/>
</dbReference>
<dbReference type="EMBL" id="VTPY01000004">
    <property type="protein sequence ID" value="KAA0012063.1"/>
    <property type="molecule type" value="Genomic_DNA"/>
</dbReference>
<keyword evidence="4 7" id="KW-0812">Transmembrane</keyword>
<sequence>MQTMASSRQGKLFFSFLRIGLLGFGGGPSMIPLVHQEVVKRHGWLEDEEFADILAIANTLPGPIATKMPGYIGYRVGGPLGCANALLAGILPMIVAMILLLGLFSRYRDVSWIHGMGQGVVPVVMVMMAQLTWDFVNKSRHALGWVVSLLMAGVAGGLIYGLGLHPGLVIGALLVAALLPPLTKGKAAEGTAQ</sequence>
<evidence type="ECO:0000256" key="3">
    <source>
        <dbReference type="ARBA" id="ARBA00022475"/>
    </source>
</evidence>
<dbReference type="InterPro" id="IPR052518">
    <property type="entry name" value="CHR_Transporter"/>
</dbReference>
<dbReference type="PANTHER" id="PTHR43663:SF1">
    <property type="entry name" value="CHROMATE TRANSPORTER"/>
    <property type="match status" value="1"/>
</dbReference>
<comment type="caution">
    <text evidence="8">The sequence shown here is derived from an EMBL/GenBank/DDBJ whole genome shotgun (WGS) entry which is preliminary data.</text>
</comment>
<comment type="similarity">
    <text evidence="2">Belongs to the chromate ion transporter (CHR) (TC 2.A.51) family.</text>
</comment>
<evidence type="ECO:0000313" key="8">
    <source>
        <dbReference type="EMBL" id="KAA0012063.1"/>
    </source>
</evidence>
<reference evidence="8 9" key="1">
    <citation type="submission" date="2019-08" db="EMBL/GenBank/DDBJ databases">
        <title>Bioinformatics analysis of the strain L3 and L5.</title>
        <authorList>
            <person name="Li X."/>
        </authorList>
    </citation>
    <scope>NUCLEOTIDE SEQUENCE [LARGE SCALE GENOMIC DNA]</scope>
    <source>
        <strain evidence="8 9">L5</strain>
    </source>
</reference>
<evidence type="ECO:0000256" key="6">
    <source>
        <dbReference type="ARBA" id="ARBA00023136"/>
    </source>
</evidence>
<dbReference type="Proteomes" id="UP000486760">
    <property type="component" value="Unassembled WGS sequence"/>
</dbReference>
<evidence type="ECO:0000256" key="4">
    <source>
        <dbReference type="ARBA" id="ARBA00022692"/>
    </source>
</evidence>
<keyword evidence="9" id="KW-1185">Reference proteome</keyword>
<evidence type="ECO:0000256" key="1">
    <source>
        <dbReference type="ARBA" id="ARBA00004651"/>
    </source>
</evidence>
<evidence type="ECO:0000313" key="9">
    <source>
        <dbReference type="Proteomes" id="UP000486760"/>
    </source>
</evidence>
<evidence type="ECO:0000256" key="7">
    <source>
        <dbReference type="SAM" id="Phobius"/>
    </source>
</evidence>
<dbReference type="Pfam" id="PF02417">
    <property type="entry name" value="Chromate_transp"/>
    <property type="match status" value="1"/>
</dbReference>
<comment type="subcellular location">
    <subcellularLocation>
        <location evidence="1">Cell membrane</location>
        <topology evidence="1">Multi-pass membrane protein</topology>
    </subcellularLocation>
</comment>
<dbReference type="AlphaFoldDB" id="A0A7V7FZB7"/>
<evidence type="ECO:0000256" key="2">
    <source>
        <dbReference type="ARBA" id="ARBA00005262"/>
    </source>
</evidence>
<name>A0A7V7FZB7_9GAMM</name>
<dbReference type="GO" id="GO:0005886">
    <property type="term" value="C:plasma membrane"/>
    <property type="evidence" value="ECO:0007669"/>
    <property type="project" value="UniProtKB-SubCell"/>
</dbReference>
<keyword evidence="3" id="KW-1003">Cell membrane</keyword>
<keyword evidence="6 7" id="KW-0472">Membrane</keyword>
<gene>
    <name evidence="8" type="ORF">F0A17_12315</name>
</gene>
<evidence type="ECO:0000256" key="5">
    <source>
        <dbReference type="ARBA" id="ARBA00022989"/>
    </source>
</evidence>
<feature type="transmembrane region" description="Helical" evidence="7">
    <location>
        <begin position="116"/>
        <end position="133"/>
    </location>
</feature>
<keyword evidence="5 7" id="KW-1133">Transmembrane helix</keyword>
<feature type="transmembrane region" description="Helical" evidence="7">
    <location>
        <begin position="145"/>
        <end position="178"/>
    </location>
</feature>
<dbReference type="GO" id="GO:0015109">
    <property type="term" value="F:chromate transmembrane transporter activity"/>
    <property type="evidence" value="ECO:0007669"/>
    <property type="project" value="InterPro"/>
</dbReference>
<feature type="transmembrane region" description="Helical" evidence="7">
    <location>
        <begin position="85"/>
        <end position="104"/>
    </location>
</feature>
<organism evidence="8 9">
    <name type="scientific">Billgrantia pellis</name>
    <dbReference type="NCBI Taxonomy" id="2606936"/>
    <lineage>
        <taxon>Bacteria</taxon>
        <taxon>Pseudomonadati</taxon>
        <taxon>Pseudomonadota</taxon>
        <taxon>Gammaproteobacteria</taxon>
        <taxon>Oceanospirillales</taxon>
        <taxon>Halomonadaceae</taxon>
        <taxon>Billgrantia</taxon>
    </lineage>
</organism>